<evidence type="ECO:0000256" key="1">
    <source>
        <dbReference type="SAM" id="MobiDB-lite"/>
    </source>
</evidence>
<evidence type="ECO:0000313" key="4">
    <source>
        <dbReference type="Proteomes" id="UP000603904"/>
    </source>
</evidence>
<protein>
    <recommendedName>
        <fullName evidence="5">Lipoprotein</fullName>
    </recommendedName>
</protein>
<feature type="region of interest" description="Disordered" evidence="1">
    <location>
        <begin position="57"/>
        <end position="85"/>
    </location>
</feature>
<dbReference type="PROSITE" id="PS51257">
    <property type="entry name" value="PROKAR_LIPOPROTEIN"/>
    <property type="match status" value="1"/>
</dbReference>
<feature type="signal peptide" evidence="2">
    <location>
        <begin position="1"/>
        <end position="22"/>
    </location>
</feature>
<evidence type="ECO:0008006" key="5">
    <source>
        <dbReference type="Google" id="ProtNLM"/>
    </source>
</evidence>
<keyword evidence="4" id="KW-1185">Reference proteome</keyword>
<proteinExistence type="predicted"/>
<dbReference type="RefSeq" id="WP_204060057.1">
    <property type="nucleotide sequence ID" value="NZ_BAAAGP010000022.1"/>
</dbReference>
<evidence type="ECO:0000313" key="3">
    <source>
        <dbReference type="EMBL" id="GIH42895.1"/>
    </source>
</evidence>
<keyword evidence="2" id="KW-0732">Signal</keyword>
<sequence length="178" mass="17604">MRPVRFLSAAACAALAVSVAGCGGGGDTASAPAAAPSGASGAAASRAAFTECLRKNGVTLPSGRPTARPSGRPSAWPSGRPSGGFRTMSPEMEKAFQACRSLMPQGGFGGGGFGGGGFGRNGGDPAAMQAFRGCMKDNGVTLGDQNGLRGLDRSDPKVAKAFEKCRVLLPTAAPSPSA</sequence>
<dbReference type="EMBL" id="BOOC01000033">
    <property type="protein sequence ID" value="GIH42895.1"/>
    <property type="molecule type" value="Genomic_DNA"/>
</dbReference>
<name>A0ABQ4G774_9ACTN</name>
<dbReference type="Proteomes" id="UP000603904">
    <property type="component" value="Unassembled WGS sequence"/>
</dbReference>
<comment type="caution">
    <text evidence="3">The sequence shown here is derived from an EMBL/GenBank/DDBJ whole genome shotgun (WGS) entry which is preliminary data.</text>
</comment>
<gene>
    <name evidence="3" type="ORF">Mco01_58950</name>
</gene>
<evidence type="ECO:0000256" key="2">
    <source>
        <dbReference type="SAM" id="SignalP"/>
    </source>
</evidence>
<accession>A0ABQ4G774</accession>
<feature type="chain" id="PRO_5045984029" description="Lipoprotein" evidence="2">
    <location>
        <begin position="23"/>
        <end position="178"/>
    </location>
</feature>
<organism evidence="3 4">
    <name type="scientific">Microbispora corallina</name>
    <dbReference type="NCBI Taxonomy" id="83302"/>
    <lineage>
        <taxon>Bacteria</taxon>
        <taxon>Bacillati</taxon>
        <taxon>Actinomycetota</taxon>
        <taxon>Actinomycetes</taxon>
        <taxon>Streptosporangiales</taxon>
        <taxon>Streptosporangiaceae</taxon>
        <taxon>Microbispora</taxon>
    </lineage>
</organism>
<reference evidence="3 4" key="1">
    <citation type="submission" date="2021-01" db="EMBL/GenBank/DDBJ databases">
        <title>Whole genome shotgun sequence of Microbispora corallina NBRC 16416.</title>
        <authorList>
            <person name="Komaki H."/>
            <person name="Tamura T."/>
        </authorList>
    </citation>
    <scope>NUCLEOTIDE SEQUENCE [LARGE SCALE GENOMIC DNA]</scope>
    <source>
        <strain evidence="3 4">NBRC 16416</strain>
    </source>
</reference>